<evidence type="ECO:0000256" key="3">
    <source>
        <dbReference type="ARBA" id="ARBA00022448"/>
    </source>
</evidence>
<dbReference type="SUPFAM" id="SSF81345">
    <property type="entry name" value="ABC transporter involved in vitamin B12 uptake, BtuC"/>
    <property type="match status" value="1"/>
</dbReference>
<keyword evidence="5 8" id="KW-0812">Transmembrane</keyword>
<protein>
    <submittedName>
        <fullName evidence="9">FecCD family ABC transporter permease</fullName>
    </submittedName>
</protein>
<dbReference type="Gene3D" id="1.10.3470.10">
    <property type="entry name" value="ABC transporter involved in vitamin B12 uptake, BtuC"/>
    <property type="match status" value="1"/>
</dbReference>
<feature type="transmembrane region" description="Helical" evidence="8">
    <location>
        <begin position="313"/>
        <end position="333"/>
    </location>
</feature>
<dbReference type="EMBL" id="JBHUOQ010000004">
    <property type="protein sequence ID" value="MFD2831016.1"/>
    <property type="molecule type" value="Genomic_DNA"/>
</dbReference>
<evidence type="ECO:0000313" key="10">
    <source>
        <dbReference type="Proteomes" id="UP001597519"/>
    </source>
</evidence>
<keyword evidence="4" id="KW-1003">Cell membrane</keyword>
<dbReference type="InterPro" id="IPR000522">
    <property type="entry name" value="ABC_transptr_permease_BtuC"/>
</dbReference>
<evidence type="ECO:0000256" key="5">
    <source>
        <dbReference type="ARBA" id="ARBA00022692"/>
    </source>
</evidence>
<keyword evidence="6 8" id="KW-1133">Transmembrane helix</keyword>
<organism evidence="9 10">
    <name type="scientific">Corticicoccus populi</name>
    <dbReference type="NCBI Taxonomy" id="1812821"/>
    <lineage>
        <taxon>Bacteria</taxon>
        <taxon>Bacillati</taxon>
        <taxon>Bacillota</taxon>
        <taxon>Bacilli</taxon>
        <taxon>Bacillales</taxon>
        <taxon>Staphylococcaceae</taxon>
        <taxon>Corticicoccus</taxon>
    </lineage>
</organism>
<keyword evidence="3" id="KW-0813">Transport</keyword>
<feature type="transmembrane region" description="Helical" evidence="8">
    <location>
        <begin position="156"/>
        <end position="177"/>
    </location>
</feature>
<dbReference type="Pfam" id="PF01032">
    <property type="entry name" value="FecCD"/>
    <property type="match status" value="1"/>
</dbReference>
<evidence type="ECO:0000256" key="6">
    <source>
        <dbReference type="ARBA" id="ARBA00022989"/>
    </source>
</evidence>
<dbReference type="RefSeq" id="WP_377774598.1">
    <property type="nucleotide sequence ID" value="NZ_JBHUOQ010000004.1"/>
</dbReference>
<dbReference type="PANTHER" id="PTHR30472">
    <property type="entry name" value="FERRIC ENTEROBACTIN TRANSPORT SYSTEM PERMEASE PROTEIN"/>
    <property type="match status" value="1"/>
</dbReference>
<reference evidence="10" key="1">
    <citation type="journal article" date="2019" name="Int. J. Syst. Evol. Microbiol.">
        <title>The Global Catalogue of Microorganisms (GCM) 10K type strain sequencing project: providing services to taxonomists for standard genome sequencing and annotation.</title>
        <authorList>
            <consortium name="The Broad Institute Genomics Platform"/>
            <consortium name="The Broad Institute Genome Sequencing Center for Infectious Disease"/>
            <person name="Wu L."/>
            <person name="Ma J."/>
        </authorList>
    </citation>
    <scope>NUCLEOTIDE SEQUENCE [LARGE SCALE GENOMIC DNA]</scope>
    <source>
        <strain evidence="10">KCTC 33575</strain>
    </source>
</reference>
<dbReference type="PANTHER" id="PTHR30472:SF69">
    <property type="entry name" value="HEME-IRON TRANSPORT SYSTEM PERMEASE PROTEIN ISDF-RELATED"/>
    <property type="match status" value="1"/>
</dbReference>
<sequence length="338" mass="36188">MIHPKLLRLQRIVFFSFLIILFLTIAWNITTGDYKMSAGTFFKTLFGGGDARDQLILMEFRMPRMIVAALTGMALSMSGAVLQSVSKNPLADPGILGINAGGGFAVTVFIAFGTVNPAHFIYVIPVVSVIGGLLAALLIFMFSYSKGKGITPASMVLIGIGLAGGLSGASILIMRSLRPDQIEFIANWQAGTIWGDQWEFVYALLPWLIIIVPVIFMKSNVLNIINTDDLTARNLGINLNRERIVLLTLAVLLSSAAVSVAGGIGFIGLMGPHIARSIVGPRHQLYMPVALLAGAVLLVTADTLGQIAVETGTIPAGIVVAIIGAPYFLYLMFKNKRI</sequence>
<dbReference type="Proteomes" id="UP001597519">
    <property type="component" value="Unassembled WGS sequence"/>
</dbReference>
<feature type="transmembrane region" description="Helical" evidence="8">
    <location>
        <begin position="12"/>
        <end position="30"/>
    </location>
</feature>
<comment type="subcellular location">
    <subcellularLocation>
        <location evidence="1">Cell membrane</location>
        <topology evidence="1">Multi-pass membrane protein</topology>
    </subcellularLocation>
</comment>
<evidence type="ECO:0000256" key="7">
    <source>
        <dbReference type="ARBA" id="ARBA00023136"/>
    </source>
</evidence>
<proteinExistence type="inferred from homology"/>
<feature type="transmembrane region" description="Helical" evidence="8">
    <location>
        <begin position="197"/>
        <end position="216"/>
    </location>
</feature>
<comment type="caution">
    <text evidence="9">The sequence shown here is derived from an EMBL/GenBank/DDBJ whole genome shotgun (WGS) entry which is preliminary data.</text>
</comment>
<name>A0ABW5WW32_9STAP</name>
<feature type="transmembrane region" description="Helical" evidence="8">
    <location>
        <begin position="244"/>
        <end position="271"/>
    </location>
</feature>
<feature type="transmembrane region" description="Helical" evidence="8">
    <location>
        <begin position="65"/>
        <end position="82"/>
    </location>
</feature>
<evidence type="ECO:0000256" key="4">
    <source>
        <dbReference type="ARBA" id="ARBA00022475"/>
    </source>
</evidence>
<dbReference type="InterPro" id="IPR037294">
    <property type="entry name" value="ABC_BtuC-like"/>
</dbReference>
<feature type="transmembrane region" description="Helical" evidence="8">
    <location>
        <begin position="120"/>
        <end position="144"/>
    </location>
</feature>
<keyword evidence="7 8" id="KW-0472">Membrane</keyword>
<accession>A0ABW5WW32</accession>
<evidence type="ECO:0000313" key="9">
    <source>
        <dbReference type="EMBL" id="MFD2831016.1"/>
    </source>
</evidence>
<evidence type="ECO:0000256" key="1">
    <source>
        <dbReference type="ARBA" id="ARBA00004651"/>
    </source>
</evidence>
<evidence type="ECO:0000256" key="8">
    <source>
        <dbReference type="SAM" id="Phobius"/>
    </source>
</evidence>
<gene>
    <name evidence="9" type="ORF">ACFSX4_11130</name>
</gene>
<dbReference type="CDD" id="cd06550">
    <property type="entry name" value="TM_ABC_iron-siderophores_like"/>
    <property type="match status" value="1"/>
</dbReference>
<keyword evidence="10" id="KW-1185">Reference proteome</keyword>
<comment type="similarity">
    <text evidence="2">Belongs to the binding-protein-dependent transport system permease family. FecCD subfamily.</text>
</comment>
<feature type="transmembrane region" description="Helical" evidence="8">
    <location>
        <begin position="94"/>
        <end position="114"/>
    </location>
</feature>
<evidence type="ECO:0000256" key="2">
    <source>
        <dbReference type="ARBA" id="ARBA00007935"/>
    </source>
</evidence>